<dbReference type="EMBL" id="JAHHUM010000401">
    <property type="protein sequence ID" value="KAK5620052.1"/>
    <property type="molecule type" value="Genomic_DNA"/>
</dbReference>
<protein>
    <submittedName>
        <fullName evidence="1">Uncharacterized protein</fullName>
    </submittedName>
</protein>
<evidence type="ECO:0000313" key="2">
    <source>
        <dbReference type="Proteomes" id="UP001311232"/>
    </source>
</evidence>
<evidence type="ECO:0000313" key="1">
    <source>
        <dbReference type="EMBL" id="KAK5620052.1"/>
    </source>
</evidence>
<organism evidence="1 2">
    <name type="scientific">Crenichthys baileyi</name>
    <name type="common">White River springfish</name>
    <dbReference type="NCBI Taxonomy" id="28760"/>
    <lineage>
        <taxon>Eukaryota</taxon>
        <taxon>Metazoa</taxon>
        <taxon>Chordata</taxon>
        <taxon>Craniata</taxon>
        <taxon>Vertebrata</taxon>
        <taxon>Euteleostomi</taxon>
        <taxon>Actinopterygii</taxon>
        <taxon>Neopterygii</taxon>
        <taxon>Teleostei</taxon>
        <taxon>Neoteleostei</taxon>
        <taxon>Acanthomorphata</taxon>
        <taxon>Ovalentaria</taxon>
        <taxon>Atherinomorphae</taxon>
        <taxon>Cyprinodontiformes</taxon>
        <taxon>Goodeidae</taxon>
        <taxon>Crenichthys</taxon>
    </lineage>
</organism>
<dbReference type="AlphaFoldDB" id="A0AAV9SFF5"/>
<keyword evidence="2" id="KW-1185">Reference proteome</keyword>
<name>A0AAV9SFF5_9TELE</name>
<reference evidence="1 2" key="1">
    <citation type="submission" date="2021-06" db="EMBL/GenBank/DDBJ databases">
        <authorList>
            <person name="Palmer J.M."/>
        </authorList>
    </citation>
    <scope>NUCLEOTIDE SEQUENCE [LARGE SCALE GENOMIC DNA]</scope>
    <source>
        <strain evidence="1 2">MEX-2019</strain>
        <tissue evidence="1">Muscle</tissue>
    </source>
</reference>
<feature type="non-terminal residue" evidence="1">
    <location>
        <position position="112"/>
    </location>
</feature>
<sequence>MIDSQRPSQRRPMRSFPADRGQLKTSTYIVPCFLFVEFCPVRLVSVDFVLSGLRPSGHRLEIKVAARSFMNVDAAFLALLLSEVPAQTSRVSSPSILSHASFAASSHGFVSS</sequence>
<comment type="caution">
    <text evidence="1">The sequence shown here is derived from an EMBL/GenBank/DDBJ whole genome shotgun (WGS) entry which is preliminary data.</text>
</comment>
<accession>A0AAV9SFF5</accession>
<gene>
    <name evidence="1" type="ORF">CRENBAI_002798</name>
</gene>
<dbReference type="Proteomes" id="UP001311232">
    <property type="component" value="Unassembled WGS sequence"/>
</dbReference>
<proteinExistence type="predicted"/>